<evidence type="ECO:0000256" key="2">
    <source>
        <dbReference type="ARBA" id="ARBA00023002"/>
    </source>
</evidence>
<dbReference type="InterPro" id="IPR057326">
    <property type="entry name" value="KR_dom"/>
</dbReference>
<evidence type="ECO:0000313" key="5">
    <source>
        <dbReference type="EMBL" id="MFC4562384.1"/>
    </source>
</evidence>
<keyword evidence="2" id="KW-0560">Oxidoreductase</keyword>
<dbReference type="Proteomes" id="UP001595923">
    <property type="component" value="Unassembled WGS sequence"/>
</dbReference>
<dbReference type="InterPro" id="IPR020904">
    <property type="entry name" value="Sc_DH/Rdtase_CS"/>
</dbReference>
<dbReference type="PRINTS" id="PR00081">
    <property type="entry name" value="GDHRDH"/>
</dbReference>
<sequence>MEQLSFADRTVVVTGAGRGIGRAHALLLASRGARVLVADRGARTDGAGVDGGDPAGDVVAEIRAAGGRAEASRADISTREGAESVVAMAVEAFGGLDAVINNAGIVRTAPFDEVDPEEYQRHLDVHYFGTLHLVRAAWSHLAASGSGRVLNTVSAAMLGHPMMAHYGGSKAAVFGLTRSLAVEGAAHGIRVNALAPGAGTRMVESSASTLSPEDLEYMRTRLRPDHVAPVAAYLVHPSCEVTGEVITAAGGMVNRMAVVYTAGIHDPGLTVETVAERFDEVMAVTPEAVPQVVATQVP</sequence>
<dbReference type="InterPro" id="IPR036291">
    <property type="entry name" value="NAD(P)-bd_dom_sf"/>
</dbReference>
<evidence type="ECO:0000256" key="3">
    <source>
        <dbReference type="RuleBase" id="RU000363"/>
    </source>
</evidence>
<dbReference type="PROSITE" id="PS00061">
    <property type="entry name" value="ADH_SHORT"/>
    <property type="match status" value="1"/>
</dbReference>
<dbReference type="EMBL" id="JBHSFQ010000008">
    <property type="protein sequence ID" value="MFC4562384.1"/>
    <property type="molecule type" value="Genomic_DNA"/>
</dbReference>
<comment type="caution">
    <text evidence="5">The sequence shown here is derived from an EMBL/GenBank/DDBJ whole genome shotgun (WGS) entry which is preliminary data.</text>
</comment>
<dbReference type="PRINTS" id="PR00080">
    <property type="entry name" value="SDRFAMILY"/>
</dbReference>
<gene>
    <name evidence="5" type="ORF">ACFO4E_11020</name>
</gene>
<protein>
    <submittedName>
        <fullName evidence="5">SDR family NAD(P)-dependent oxidoreductase</fullName>
    </submittedName>
</protein>
<dbReference type="PANTHER" id="PTHR45024">
    <property type="entry name" value="DEHYDROGENASES, SHORT CHAIN"/>
    <property type="match status" value="1"/>
</dbReference>
<dbReference type="Pfam" id="PF00106">
    <property type="entry name" value="adh_short"/>
    <property type="match status" value="1"/>
</dbReference>
<dbReference type="RefSeq" id="WP_378573560.1">
    <property type="nucleotide sequence ID" value="NZ_JBHSFQ010000008.1"/>
</dbReference>
<dbReference type="PANTHER" id="PTHR45024:SF2">
    <property type="entry name" value="SCP2 DOMAIN-CONTAINING PROTEIN"/>
    <property type="match status" value="1"/>
</dbReference>
<organism evidence="5 6">
    <name type="scientific">Nocardiopsis mangrovi</name>
    <dbReference type="NCBI Taxonomy" id="1179818"/>
    <lineage>
        <taxon>Bacteria</taxon>
        <taxon>Bacillati</taxon>
        <taxon>Actinomycetota</taxon>
        <taxon>Actinomycetes</taxon>
        <taxon>Streptosporangiales</taxon>
        <taxon>Nocardiopsidaceae</taxon>
        <taxon>Nocardiopsis</taxon>
    </lineage>
</organism>
<dbReference type="SUPFAM" id="SSF51735">
    <property type="entry name" value="NAD(P)-binding Rossmann-fold domains"/>
    <property type="match status" value="1"/>
</dbReference>
<dbReference type="InterPro" id="IPR002347">
    <property type="entry name" value="SDR_fam"/>
</dbReference>
<dbReference type="SMART" id="SM00822">
    <property type="entry name" value="PKS_KR"/>
    <property type="match status" value="1"/>
</dbReference>
<keyword evidence="6" id="KW-1185">Reference proteome</keyword>
<name>A0ABV9DWX2_9ACTN</name>
<comment type="similarity">
    <text evidence="1 3">Belongs to the short-chain dehydrogenases/reductases (SDR) family.</text>
</comment>
<evidence type="ECO:0000313" key="6">
    <source>
        <dbReference type="Proteomes" id="UP001595923"/>
    </source>
</evidence>
<evidence type="ECO:0000259" key="4">
    <source>
        <dbReference type="SMART" id="SM00822"/>
    </source>
</evidence>
<dbReference type="InterPro" id="IPR051687">
    <property type="entry name" value="Peroxisomal_Beta-Oxidation"/>
</dbReference>
<dbReference type="Gene3D" id="3.40.50.720">
    <property type="entry name" value="NAD(P)-binding Rossmann-like Domain"/>
    <property type="match status" value="1"/>
</dbReference>
<accession>A0ABV9DWX2</accession>
<reference evidence="6" key="1">
    <citation type="journal article" date="2019" name="Int. J. Syst. Evol. Microbiol.">
        <title>The Global Catalogue of Microorganisms (GCM) 10K type strain sequencing project: providing services to taxonomists for standard genome sequencing and annotation.</title>
        <authorList>
            <consortium name="The Broad Institute Genomics Platform"/>
            <consortium name="The Broad Institute Genome Sequencing Center for Infectious Disease"/>
            <person name="Wu L."/>
            <person name="Ma J."/>
        </authorList>
    </citation>
    <scope>NUCLEOTIDE SEQUENCE [LARGE SCALE GENOMIC DNA]</scope>
    <source>
        <strain evidence="6">XZYJ18</strain>
    </source>
</reference>
<proteinExistence type="inferred from homology"/>
<feature type="domain" description="Ketoreductase" evidence="4">
    <location>
        <begin position="9"/>
        <end position="200"/>
    </location>
</feature>
<evidence type="ECO:0000256" key="1">
    <source>
        <dbReference type="ARBA" id="ARBA00006484"/>
    </source>
</evidence>